<feature type="domain" description="AD" evidence="1">
    <location>
        <begin position="110"/>
        <end position="197"/>
    </location>
</feature>
<dbReference type="InterPro" id="IPR046856">
    <property type="entry name" value="Gemin6_C"/>
</dbReference>
<evidence type="ECO:0000313" key="3">
    <source>
        <dbReference type="Proteomes" id="UP001292094"/>
    </source>
</evidence>
<evidence type="ECO:0000259" key="1">
    <source>
        <dbReference type="PROSITE" id="PS52001"/>
    </source>
</evidence>
<dbReference type="GO" id="GO:0032797">
    <property type="term" value="C:SMN complex"/>
    <property type="evidence" value="ECO:0007669"/>
    <property type="project" value="TreeGrafter"/>
</dbReference>
<organism evidence="2 3">
    <name type="scientific">Petrolisthes manimaculis</name>
    <dbReference type="NCBI Taxonomy" id="1843537"/>
    <lineage>
        <taxon>Eukaryota</taxon>
        <taxon>Metazoa</taxon>
        <taxon>Ecdysozoa</taxon>
        <taxon>Arthropoda</taxon>
        <taxon>Crustacea</taxon>
        <taxon>Multicrustacea</taxon>
        <taxon>Malacostraca</taxon>
        <taxon>Eumalacostraca</taxon>
        <taxon>Eucarida</taxon>
        <taxon>Decapoda</taxon>
        <taxon>Pleocyemata</taxon>
        <taxon>Anomura</taxon>
        <taxon>Galatheoidea</taxon>
        <taxon>Porcellanidae</taxon>
        <taxon>Petrolisthes</taxon>
    </lineage>
</organism>
<dbReference type="GO" id="GO:0005634">
    <property type="term" value="C:nucleus"/>
    <property type="evidence" value="ECO:0007669"/>
    <property type="project" value="InterPro"/>
</dbReference>
<dbReference type="InterPro" id="IPR046857">
    <property type="entry name" value="Gemin6_Sm-like_dom"/>
</dbReference>
<reference evidence="2" key="1">
    <citation type="submission" date="2023-11" db="EMBL/GenBank/DDBJ databases">
        <title>Genome assemblies of two species of porcelain crab, Petrolisthes cinctipes and Petrolisthes manimaculis (Anomura: Porcellanidae).</title>
        <authorList>
            <person name="Angst P."/>
        </authorList>
    </citation>
    <scope>NUCLEOTIDE SEQUENCE</scope>
    <source>
        <strain evidence="2">PB745_02</strain>
        <tissue evidence="2">Gill</tissue>
    </source>
</reference>
<accession>A0AAE1PLA3</accession>
<dbReference type="InterPro" id="IPR009422">
    <property type="entry name" value="Gemin6"/>
</dbReference>
<dbReference type="EMBL" id="JAWZYT010001673">
    <property type="protein sequence ID" value="KAK4310118.1"/>
    <property type="molecule type" value="Genomic_DNA"/>
</dbReference>
<gene>
    <name evidence="2" type="ORF">Pmani_018294</name>
</gene>
<sequence length="197" mass="22457">MLQISHKIYHHVKREKIGEVGYEPNKYTEMDIQHPVFANDPVYYYSLLNCYVVVQTTDGKEHTGWVHTVDPVSASVILVQFEDSGTGKEVTFVSGHNVSSIKILEKDKPPGIDTTIDTLFRKEQVKYSNKELTAKREALCVWLSENRVPYTIKDDLSIEVLQAALIRQPYGAEDIQCMNEVVLDNVMKLVQRMPSPT</sequence>
<dbReference type="AlphaFoldDB" id="A0AAE1PLA3"/>
<comment type="caution">
    <text evidence="2">The sequence shown here is derived from an EMBL/GenBank/DDBJ whole genome shotgun (WGS) entry which is preliminary data.</text>
</comment>
<dbReference type="Gene3D" id="2.30.30.100">
    <property type="match status" value="1"/>
</dbReference>
<evidence type="ECO:0000313" key="2">
    <source>
        <dbReference type="EMBL" id="KAK4310118.1"/>
    </source>
</evidence>
<dbReference type="PANTHER" id="PTHR14710">
    <property type="entry name" value="GEM-ASSOCIATED PROTEIN 6"/>
    <property type="match status" value="1"/>
</dbReference>
<dbReference type="InterPro" id="IPR047574">
    <property type="entry name" value="AD"/>
</dbReference>
<dbReference type="PANTHER" id="PTHR14710:SF2">
    <property type="entry name" value="GEM-ASSOCIATED PROTEIN 6"/>
    <property type="match status" value="1"/>
</dbReference>
<proteinExistence type="predicted"/>
<dbReference type="PROSITE" id="PS52001">
    <property type="entry name" value="AD"/>
    <property type="match status" value="1"/>
</dbReference>
<dbReference type="GO" id="GO:0000387">
    <property type="term" value="P:spliceosomal snRNP assembly"/>
    <property type="evidence" value="ECO:0007669"/>
    <property type="project" value="TreeGrafter"/>
</dbReference>
<dbReference type="Proteomes" id="UP001292094">
    <property type="component" value="Unassembled WGS sequence"/>
</dbReference>
<protein>
    <recommendedName>
        <fullName evidence="1">AD domain-containing protein</fullName>
    </recommendedName>
</protein>
<keyword evidence="3" id="KW-1185">Reference proteome</keyword>
<dbReference type="Pfam" id="PF06372">
    <property type="entry name" value="Gemin6"/>
    <property type="match status" value="1"/>
</dbReference>
<dbReference type="Pfam" id="PF20417">
    <property type="entry name" value="Gemin6_C"/>
    <property type="match status" value="1"/>
</dbReference>
<name>A0AAE1PLA3_9EUCA</name>
<dbReference type="GO" id="GO:0000245">
    <property type="term" value="P:spliceosomal complex assembly"/>
    <property type="evidence" value="ECO:0007669"/>
    <property type="project" value="InterPro"/>
</dbReference>